<feature type="transmembrane region" description="Helical" evidence="9">
    <location>
        <begin position="168"/>
        <end position="189"/>
    </location>
</feature>
<dbReference type="SUPFAM" id="SSF103473">
    <property type="entry name" value="MFS general substrate transporter"/>
    <property type="match status" value="1"/>
</dbReference>
<dbReference type="Proteomes" id="UP000305067">
    <property type="component" value="Unassembled WGS sequence"/>
</dbReference>
<evidence type="ECO:0000256" key="2">
    <source>
        <dbReference type="ARBA" id="ARBA00010992"/>
    </source>
</evidence>
<evidence type="ECO:0000256" key="5">
    <source>
        <dbReference type="ARBA" id="ARBA00022989"/>
    </source>
</evidence>
<evidence type="ECO:0000313" key="11">
    <source>
        <dbReference type="EMBL" id="TFK99028.1"/>
    </source>
</evidence>
<feature type="transmembrane region" description="Helical" evidence="9">
    <location>
        <begin position="377"/>
        <end position="395"/>
    </location>
</feature>
<keyword evidence="6 9" id="KW-0472">Membrane</keyword>
<feature type="transmembrane region" description="Helical" evidence="9">
    <location>
        <begin position="141"/>
        <end position="162"/>
    </location>
</feature>
<dbReference type="PROSITE" id="PS50850">
    <property type="entry name" value="MFS"/>
    <property type="match status" value="1"/>
</dbReference>
<feature type="transmembrane region" description="Helical" evidence="9">
    <location>
        <begin position="416"/>
        <end position="438"/>
    </location>
</feature>
<dbReference type="PRINTS" id="PR00171">
    <property type="entry name" value="SUGRTRNSPORT"/>
</dbReference>
<dbReference type="InterPro" id="IPR020846">
    <property type="entry name" value="MFS_dom"/>
</dbReference>
<keyword evidence="12" id="KW-1185">Reference proteome</keyword>
<feature type="transmembrane region" description="Helical" evidence="9">
    <location>
        <begin position="444"/>
        <end position="465"/>
    </location>
</feature>
<evidence type="ECO:0000256" key="8">
    <source>
        <dbReference type="RuleBase" id="RU003346"/>
    </source>
</evidence>
<evidence type="ECO:0000259" key="10">
    <source>
        <dbReference type="PROSITE" id="PS50850"/>
    </source>
</evidence>
<dbReference type="PROSITE" id="PS00216">
    <property type="entry name" value="SUGAR_TRANSPORT_1"/>
    <property type="match status" value="1"/>
</dbReference>
<feature type="domain" description="Major facilitator superfamily (MFS) profile" evidence="10">
    <location>
        <begin position="12"/>
        <end position="469"/>
    </location>
</feature>
<dbReference type="GO" id="GO:0016020">
    <property type="term" value="C:membrane"/>
    <property type="evidence" value="ECO:0007669"/>
    <property type="project" value="UniProtKB-SubCell"/>
</dbReference>
<comment type="catalytic activity">
    <reaction evidence="7">
        <text>myo-inositol(out) + H(+)(out) = myo-inositol(in) + H(+)(in)</text>
        <dbReference type="Rhea" id="RHEA:60364"/>
        <dbReference type="ChEBI" id="CHEBI:15378"/>
        <dbReference type="ChEBI" id="CHEBI:17268"/>
    </reaction>
</comment>
<evidence type="ECO:0000256" key="3">
    <source>
        <dbReference type="ARBA" id="ARBA00022448"/>
    </source>
</evidence>
<protein>
    <submittedName>
        <fullName evidence="11">General substrate transporter</fullName>
    </submittedName>
</protein>
<dbReference type="Gene3D" id="1.20.1250.20">
    <property type="entry name" value="MFS general substrate transporter like domains"/>
    <property type="match status" value="1"/>
</dbReference>
<proteinExistence type="inferred from homology"/>
<dbReference type="InterPro" id="IPR050360">
    <property type="entry name" value="MFS_Sugar_Transporters"/>
</dbReference>
<dbReference type="GO" id="GO:0005351">
    <property type="term" value="F:carbohydrate:proton symporter activity"/>
    <property type="evidence" value="ECO:0007669"/>
    <property type="project" value="TreeGrafter"/>
</dbReference>
<dbReference type="FunFam" id="1.20.1250.20:FF:000134">
    <property type="entry name" value="MFS sugar transporter protein"/>
    <property type="match status" value="1"/>
</dbReference>
<evidence type="ECO:0000256" key="9">
    <source>
        <dbReference type="SAM" id="Phobius"/>
    </source>
</evidence>
<dbReference type="Pfam" id="PF00083">
    <property type="entry name" value="Sugar_tr"/>
    <property type="match status" value="1"/>
</dbReference>
<evidence type="ECO:0000256" key="6">
    <source>
        <dbReference type="ARBA" id="ARBA00023136"/>
    </source>
</evidence>
<dbReference type="PANTHER" id="PTHR48022:SF37">
    <property type="entry name" value="MAJOR FACILITATOR SUPERFAMILY (MFS) PROFILE DOMAIN-CONTAINING PROTEIN-RELATED"/>
    <property type="match status" value="1"/>
</dbReference>
<gene>
    <name evidence="11" type="ORF">BDV98DRAFT_552161</name>
</gene>
<accession>A0A5C3QFV7</accession>
<evidence type="ECO:0000313" key="12">
    <source>
        <dbReference type="Proteomes" id="UP000305067"/>
    </source>
</evidence>
<dbReference type="EMBL" id="ML178836">
    <property type="protein sequence ID" value="TFK99028.1"/>
    <property type="molecule type" value="Genomic_DNA"/>
</dbReference>
<evidence type="ECO:0000256" key="7">
    <source>
        <dbReference type="ARBA" id="ARBA00049119"/>
    </source>
</evidence>
<name>A0A5C3QFV7_9AGAR</name>
<dbReference type="InterPro" id="IPR005829">
    <property type="entry name" value="Sugar_transporter_CS"/>
</dbReference>
<dbReference type="PROSITE" id="PS00217">
    <property type="entry name" value="SUGAR_TRANSPORT_2"/>
    <property type="match status" value="1"/>
</dbReference>
<dbReference type="OrthoDB" id="4142200at2759"/>
<sequence length="521" mass="57683">MPLSPKVYTWLCGLFASLGSVVFGYELGVMAGVLAAEDFQVRAPRSRGVVSDLLNFRSFFGMFPVAYVADFLGRRKTIQIGALIYMLGGALQTGARNMDFMLAGRFFAGFGTGILADLAPLYQAEIAHPSIRGRLTTLQQFMLGIGAFTASWVTFGCSSGLRGTQAEWRISLGLQIVPAIPLALFILFFPESPRWLAEKGRTEEALATLARLHAHGDVNDSFVIGQMDDIQAEIMKSKEIGSASYVPKALTSILQLTAYPSRWSELFTVPSNFRRLALGYILQFSVQMTGVSAIQYYSTEIFQTMGFTTNRILLFQSINSVIALIGEACCVLWVDHFGRRAPLIIGNIASGLSFCVGALLMAPSFFVVDAESLYRTWVFNFFFSSCIGPLSWAYPAEIYSTRTRAKATAITSSSSWISNFFIAQITPIAFQSIGWRYVYSSQSFLLDLVFAICGHTNALVIWAFFPETSGRRLEEMNDLFTESPLFVGGTQYAKTPNRHAAEQELRDRECLVVLSLLRLEI</sequence>
<dbReference type="InterPro" id="IPR036259">
    <property type="entry name" value="MFS_trans_sf"/>
</dbReference>
<keyword evidence="5 9" id="KW-1133">Transmembrane helix</keyword>
<feature type="transmembrane region" description="Helical" evidence="9">
    <location>
        <begin position="7"/>
        <end position="34"/>
    </location>
</feature>
<dbReference type="AlphaFoldDB" id="A0A5C3QFV7"/>
<feature type="transmembrane region" description="Helical" evidence="9">
    <location>
        <begin position="312"/>
        <end position="334"/>
    </location>
</feature>
<dbReference type="InterPro" id="IPR003663">
    <property type="entry name" value="Sugar/inositol_transpt"/>
</dbReference>
<dbReference type="InterPro" id="IPR005828">
    <property type="entry name" value="MFS_sugar_transport-like"/>
</dbReference>
<comment type="similarity">
    <text evidence="2 8">Belongs to the major facilitator superfamily. Sugar transporter (TC 2.A.1.1) family.</text>
</comment>
<organism evidence="11 12">
    <name type="scientific">Pterulicium gracile</name>
    <dbReference type="NCBI Taxonomy" id="1884261"/>
    <lineage>
        <taxon>Eukaryota</taxon>
        <taxon>Fungi</taxon>
        <taxon>Dikarya</taxon>
        <taxon>Basidiomycota</taxon>
        <taxon>Agaricomycotina</taxon>
        <taxon>Agaricomycetes</taxon>
        <taxon>Agaricomycetidae</taxon>
        <taxon>Agaricales</taxon>
        <taxon>Pleurotineae</taxon>
        <taxon>Pterulaceae</taxon>
        <taxon>Pterulicium</taxon>
    </lineage>
</organism>
<feature type="transmembrane region" description="Helical" evidence="9">
    <location>
        <begin position="341"/>
        <end position="365"/>
    </location>
</feature>
<evidence type="ECO:0000256" key="4">
    <source>
        <dbReference type="ARBA" id="ARBA00022692"/>
    </source>
</evidence>
<dbReference type="PANTHER" id="PTHR48022">
    <property type="entry name" value="PLASTIDIC GLUCOSE TRANSPORTER 4"/>
    <property type="match status" value="1"/>
</dbReference>
<keyword evidence="3 8" id="KW-0813">Transport</keyword>
<reference evidence="11 12" key="1">
    <citation type="journal article" date="2019" name="Nat. Ecol. Evol.">
        <title>Megaphylogeny resolves global patterns of mushroom evolution.</title>
        <authorList>
            <person name="Varga T."/>
            <person name="Krizsan K."/>
            <person name="Foldi C."/>
            <person name="Dima B."/>
            <person name="Sanchez-Garcia M."/>
            <person name="Sanchez-Ramirez S."/>
            <person name="Szollosi G.J."/>
            <person name="Szarkandi J.G."/>
            <person name="Papp V."/>
            <person name="Albert L."/>
            <person name="Andreopoulos W."/>
            <person name="Angelini C."/>
            <person name="Antonin V."/>
            <person name="Barry K.W."/>
            <person name="Bougher N.L."/>
            <person name="Buchanan P."/>
            <person name="Buyck B."/>
            <person name="Bense V."/>
            <person name="Catcheside P."/>
            <person name="Chovatia M."/>
            <person name="Cooper J."/>
            <person name="Damon W."/>
            <person name="Desjardin D."/>
            <person name="Finy P."/>
            <person name="Geml J."/>
            <person name="Haridas S."/>
            <person name="Hughes K."/>
            <person name="Justo A."/>
            <person name="Karasinski D."/>
            <person name="Kautmanova I."/>
            <person name="Kiss B."/>
            <person name="Kocsube S."/>
            <person name="Kotiranta H."/>
            <person name="LaButti K.M."/>
            <person name="Lechner B.E."/>
            <person name="Liimatainen K."/>
            <person name="Lipzen A."/>
            <person name="Lukacs Z."/>
            <person name="Mihaltcheva S."/>
            <person name="Morgado L.N."/>
            <person name="Niskanen T."/>
            <person name="Noordeloos M.E."/>
            <person name="Ohm R.A."/>
            <person name="Ortiz-Santana B."/>
            <person name="Ovrebo C."/>
            <person name="Racz N."/>
            <person name="Riley R."/>
            <person name="Savchenko A."/>
            <person name="Shiryaev A."/>
            <person name="Soop K."/>
            <person name="Spirin V."/>
            <person name="Szebenyi C."/>
            <person name="Tomsovsky M."/>
            <person name="Tulloss R.E."/>
            <person name="Uehling J."/>
            <person name="Grigoriev I.V."/>
            <person name="Vagvolgyi C."/>
            <person name="Papp T."/>
            <person name="Martin F.M."/>
            <person name="Miettinen O."/>
            <person name="Hibbett D.S."/>
            <person name="Nagy L.G."/>
        </authorList>
    </citation>
    <scope>NUCLEOTIDE SEQUENCE [LARGE SCALE GENOMIC DNA]</scope>
    <source>
        <strain evidence="11 12">CBS 309.79</strain>
    </source>
</reference>
<comment type="subcellular location">
    <subcellularLocation>
        <location evidence="1">Membrane</location>
        <topology evidence="1">Multi-pass membrane protein</topology>
    </subcellularLocation>
</comment>
<evidence type="ECO:0000256" key="1">
    <source>
        <dbReference type="ARBA" id="ARBA00004141"/>
    </source>
</evidence>
<keyword evidence="4 9" id="KW-0812">Transmembrane</keyword>
<dbReference type="STRING" id="1884261.A0A5C3QFV7"/>
<dbReference type="NCBIfam" id="TIGR00879">
    <property type="entry name" value="SP"/>
    <property type="match status" value="1"/>
</dbReference>